<evidence type="ECO:0000313" key="2">
    <source>
        <dbReference type="Proteomes" id="UP000479000"/>
    </source>
</evidence>
<organism evidence="1 2">
    <name type="scientific">Nesidiocoris tenuis</name>
    <dbReference type="NCBI Taxonomy" id="355587"/>
    <lineage>
        <taxon>Eukaryota</taxon>
        <taxon>Metazoa</taxon>
        <taxon>Ecdysozoa</taxon>
        <taxon>Arthropoda</taxon>
        <taxon>Hexapoda</taxon>
        <taxon>Insecta</taxon>
        <taxon>Pterygota</taxon>
        <taxon>Neoptera</taxon>
        <taxon>Paraneoptera</taxon>
        <taxon>Hemiptera</taxon>
        <taxon>Heteroptera</taxon>
        <taxon>Panheteroptera</taxon>
        <taxon>Cimicomorpha</taxon>
        <taxon>Miridae</taxon>
        <taxon>Dicyphina</taxon>
        <taxon>Nesidiocoris</taxon>
    </lineage>
</organism>
<dbReference type="AlphaFoldDB" id="A0A6H5HU17"/>
<proteinExistence type="predicted"/>
<accession>A0A6H5HU17</accession>
<name>A0A6H5HU17_9HEMI</name>
<evidence type="ECO:0000313" key="1">
    <source>
        <dbReference type="EMBL" id="CAB0020243.1"/>
    </source>
</evidence>
<keyword evidence="2" id="KW-1185">Reference proteome</keyword>
<sequence length="83" mass="9466">MTDGPGGLLRVFSRQADLQHNLLLDPGQESGRRNDWISSRVRGFRSGKNVRRFRLLRARTGFITSLRKSLMKNISPLENTGRV</sequence>
<gene>
    <name evidence="1" type="ORF">NTEN_LOCUS23837</name>
</gene>
<reference evidence="1 2" key="1">
    <citation type="submission" date="2020-02" db="EMBL/GenBank/DDBJ databases">
        <authorList>
            <person name="Ferguson B K."/>
        </authorList>
    </citation>
    <scope>NUCLEOTIDE SEQUENCE [LARGE SCALE GENOMIC DNA]</scope>
</reference>
<dbReference type="EMBL" id="CADCXU010035143">
    <property type="protein sequence ID" value="CAB0020243.1"/>
    <property type="molecule type" value="Genomic_DNA"/>
</dbReference>
<protein>
    <submittedName>
        <fullName evidence="1">Uncharacterized protein</fullName>
    </submittedName>
</protein>
<dbReference type="Proteomes" id="UP000479000">
    <property type="component" value="Unassembled WGS sequence"/>
</dbReference>